<dbReference type="SMART" id="SM00283">
    <property type="entry name" value="MA"/>
    <property type="match status" value="1"/>
</dbReference>
<keyword evidence="3" id="KW-1133">Transmembrane helix</keyword>
<dbReference type="PANTHER" id="PTHR32089">
    <property type="entry name" value="METHYL-ACCEPTING CHEMOTAXIS PROTEIN MCPB"/>
    <property type="match status" value="1"/>
</dbReference>
<feature type="domain" description="Methyl-accepting transducer" evidence="4">
    <location>
        <begin position="437"/>
        <end position="594"/>
    </location>
</feature>
<dbReference type="Pfam" id="PF08376">
    <property type="entry name" value="NIT"/>
    <property type="match status" value="1"/>
</dbReference>
<dbReference type="InterPro" id="IPR013587">
    <property type="entry name" value="Nitrate/nitrite_sensing"/>
</dbReference>
<evidence type="ECO:0000256" key="2">
    <source>
        <dbReference type="PROSITE-ProRule" id="PRU00284"/>
    </source>
</evidence>
<dbReference type="GO" id="GO:0007165">
    <property type="term" value="P:signal transduction"/>
    <property type="evidence" value="ECO:0007669"/>
    <property type="project" value="UniProtKB-KW"/>
</dbReference>
<dbReference type="SUPFAM" id="SSF58104">
    <property type="entry name" value="Methyl-accepting chemotaxis protein (MCP) signaling domain"/>
    <property type="match status" value="1"/>
</dbReference>
<dbReference type="InterPro" id="IPR004089">
    <property type="entry name" value="MCPsignal_dom"/>
</dbReference>
<accession>A0AAX0HBB4</accession>
<proteinExistence type="predicted"/>
<evidence type="ECO:0000259" key="4">
    <source>
        <dbReference type="PROSITE" id="PS50111"/>
    </source>
</evidence>
<reference evidence="5 6" key="1">
    <citation type="journal article" date="2016" name="Genome Biol. Evol.">
        <title>Comparative Genomics of Campylobacter fetus from Reptiles and Mammals Reveals Divergent Evolution in Host-Associated Lineages.</title>
        <authorList>
            <person name="Gilbert M.J."/>
            <person name="Miller W.G."/>
            <person name="Yee E."/>
            <person name="Zomer A.L."/>
            <person name="van der Graaf-van Bloois L."/>
            <person name="Fitzgerald C."/>
            <person name="Forbes K.J."/>
            <person name="Meric G."/>
            <person name="Sheppard S.K."/>
            <person name="Wagenaar J.A."/>
            <person name="Duim B."/>
        </authorList>
    </citation>
    <scope>NUCLEOTIDE SEQUENCE [LARGE SCALE GENOMIC DNA]</scope>
    <source>
        <strain evidence="5 6">12S02225-3</strain>
    </source>
</reference>
<dbReference type="PANTHER" id="PTHR32089:SF114">
    <property type="entry name" value="METHYL-ACCEPTING CHEMOTAXIS PROTEIN MCPB"/>
    <property type="match status" value="1"/>
</dbReference>
<keyword evidence="3" id="KW-0812">Transmembrane</keyword>
<sequence>MNFFRNMSIKTKMFIFMLIPLASLLFFSVLLIVNRYEIYKEAKFLDNGVILSTKISLVIHELQKERGASSGYLGSKGTNKDFVNTLKSQRELSDPQIQNVTNFLIKFSQIDHSQVELDKSLKNALTFLKDIDGLRKSIDSLNIESNAALGRYTATISSLIDVITEVSKMSTNDEITKELTAYINFLNVKENIGIQRAILSNTFNADKFNEGIYEKFISSLSAKNLYMANFEKFASQNNIEIYKQATEDPSFAEVEKMINVAKNRADEGGFGISGKAAFDTFTKKINILKNVEDSFAKELLSSNKKVMDSSAFSLWIMIFIVTTCTGITLLLGYIIAKDTGSRIVHIQQYLTNLAKTKDISHHTNNKVSSDEIGSIVSSIREFLASLKDIFISLSAESKQNVQIAKDLLEGSNEILIHTKDGFKISNEASLIGNNVESSLAKNIEKTSATLNDIIKAENELNKVSLDITKFADKVSNDAKDQEQLASNVNTLNQEANNIKNILVTIADIADQTNLLALNAAIEAARAGEHGRGFAVVADEVRKLAERTQKSLNEIDTTINTIVQFIDNLSSQIIKNSQNFTAFVDNSQEIKKTIELALSKIIVANSISKENIDSTKELHKDTGSLLTNNKILNKNLDGIAKEMDKITNAANSLNSKATQIESKINEFKF</sequence>
<dbReference type="Gene3D" id="1.10.287.950">
    <property type="entry name" value="Methyl-accepting chemotaxis protein"/>
    <property type="match status" value="1"/>
</dbReference>
<evidence type="ECO:0000313" key="5">
    <source>
        <dbReference type="EMBL" id="OCR90652.1"/>
    </source>
</evidence>
<feature type="transmembrane region" description="Helical" evidence="3">
    <location>
        <begin position="312"/>
        <end position="336"/>
    </location>
</feature>
<keyword evidence="3" id="KW-0472">Membrane</keyword>
<dbReference type="Proteomes" id="UP000093100">
    <property type="component" value="Unassembled WGS sequence"/>
</dbReference>
<evidence type="ECO:0000256" key="1">
    <source>
        <dbReference type="ARBA" id="ARBA00023224"/>
    </source>
</evidence>
<keyword evidence="1 2" id="KW-0807">Transducer</keyword>
<protein>
    <recommendedName>
        <fullName evidence="4">Methyl-accepting transducer domain-containing protein</fullName>
    </recommendedName>
</protein>
<comment type="caution">
    <text evidence="5">The sequence shown here is derived from an EMBL/GenBank/DDBJ whole genome shotgun (WGS) entry which is preliminary data.</text>
</comment>
<dbReference type="PROSITE" id="PS50111">
    <property type="entry name" value="CHEMOTAXIS_TRANSDUC_2"/>
    <property type="match status" value="1"/>
</dbReference>
<name>A0AAX0HBB4_CAMFE</name>
<dbReference type="Pfam" id="PF00015">
    <property type="entry name" value="MCPsignal"/>
    <property type="match status" value="1"/>
</dbReference>
<organism evidence="5 6">
    <name type="scientific">Campylobacter fetus subsp. testudinum</name>
    <dbReference type="NCBI Taxonomy" id="1507806"/>
    <lineage>
        <taxon>Bacteria</taxon>
        <taxon>Pseudomonadati</taxon>
        <taxon>Campylobacterota</taxon>
        <taxon>Epsilonproteobacteria</taxon>
        <taxon>Campylobacterales</taxon>
        <taxon>Campylobacteraceae</taxon>
        <taxon>Campylobacter</taxon>
    </lineage>
</organism>
<dbReference type="Gene3D" id="6.10.340.10">
    <property type="match status" value="1"/>
</dbReference>
<evidence type="ECO:0000256" key="3">
    <source>
        <dbReference type="SAM" id="Phobius"/>
    </source>
</evidence>
<gene>
    <name evidence="5" type="ORF">CFT12S02225_06410</name>
</gene>
<dbReference type="EMBL" id="LFLK01000005">
    <property type="protein sequence ID" value="OCR90652.1"/>
    <property type="molecule type" value="Genomic_DNA"/>
</dbReference>
<evidence type="ECO:0000313" key="6">
    <source>
        <dbReference type="Proteomes" id="UP000093100"/>
    </source>
</evidence>
<dbReference type="GO" id="GO:0016020">
    <property type="term" value="C:membrane"/>
    <property type="evidence" value="ECO:0007669"/>
    <property type="project" value="InterPro"/>
</dbReference>
<dbReference type="AlphaFoldDB" id="A0AAX0HBB4"/>